<protein>
    <recommendedName>
        <fullName evidence="2">Rab-GAP TBC domain-containing protein</fullName>
    </recommendedName>
</protein>
<name>A0A232LZB5_9EURO</name>
<sequence length="491" mass="54476">MTSKAQSQSQLNLPTFAVPSSPQSPRKLRKFQSHQALSSTFASSSVSHQRPQPQQASAGLRGPVDEPASTSQNVQADSAARSRPTRRPRSNSDAGASNLTPLTSQKRPARKTGSSGYSIKRSSLESLLREGPPNGSKILDGLQELRYLVLSTRVDADSDGMVKSYLSPSSFPLPLKPCLSRFASLLYGVDENADQEQSSYRIYLWLALLDIPPLPTDEYLSLVHRGPSPAYTKIRNDTFRTLATDPLFKRRVTEASLIRLLNAVAWRLHDSKNGTTGSRPSSRKRELELSIDNPPTIEEEPSLEMVEATNSAIPAMNKPEIYVQGMNVLCAPFLYAARSEVEAFALFHYFITRECPSYIRGAMVGVHKGLNLVDRCLEIVEPKLANYLFSKGMHAKLYAFPSVLTLCACTPPLPEVLHLWDFLFAYGPHLNILCIVAQLIRMRDAILESPSPTKVLRSFLPLNAKDIIALTVMLVKMIPIELYEELVDHTK</sequence>
<keyword evidence="4" id="KW-1185">Reference proteome</keyword>
<evidence type="ECO:0000256" key="1">
    <source>
        <dbReference type="SAM" id="MobiDB-lite"/>
    </source>
</evidence>
<dbReference type="SUPFAM" id="SSF47923">
    <property type="entry name" value="Ypt/Rab-GAP domain of gyp1p"/>
    <property type="match status" value="2"/>
</dbReference>
<feature type="region of interest" description="Disordered" evidence="1">
    <location>
        <begin position="1"/>
        <end position="118"/>
    </location>
</feature>
<comment type="caution">
    <text evidence="3">The sequence shown here is derived from an EMBL/GenBank/DDBJ whole genome shotgun (WGS) entry which is preliminary data.</text>
</comment>
<gene>
    <name evidence="3" type="ORF">Egran_02740</name>
</gene>
<dbReference type="FunFam" id="1.10.472.80:FF:000026">
    <property type="entry name" value="Mitotic check point protein (Bub2)"/>
    <property type="match status" value="1"/>
</dbReference>
<dbReference type="PROSITE" id="PS50086">
    <property type="entry name" value="TBC_RABGAP"/>
    <property type="match status" value="1"/>
</dbReference>
<evidence type="ECO:0000259" key="2">
    <source>
        <dbReference type="PROSITE" id="PS50086"/>
    </source>
</evidence>
<reference evidence="3 4" key="1">
    <citation type="journal article" date="2015" name="Environ. Microbiol.">
        <title>Metagenome sequence of Elaphomyces granulatus from sporocarp tissue reveals Ascomycota ectomycorrhizal fingerprints of genome expansion and a Proteobacteria-rich microbiome.</title>
        <authorList>
            <person name="Quandt C.A."/>
            <person name="Kohler A."/>
            <person name="Hesse C.N."/>
            <person name="Sharpton T.J."/>
            <person name="Martin F."/>
            <person name="Spatafora J.W."/>
        </authorList>
    </citation>
    <scope>NUCLEOTIDE SEQUENCE [LARGE SCALE GENOMIC DNA]</scope>
    <source>
        <strain evidence="3 4">OSC145934</strain>
    </source>
</reference>
<evidence type="ECO:0000313" key="3">
    <source>
        <dbReference type="EMBL" id="OXV09503.1"/>
    </source>
</evidence>
<dbReference type="GO" id="GO:0044732">
    <property type="term" value="C:mitotic spindle pole body"/>
    <property type="evidence" value="ECO:0007669"/>
    <property type="project" value="TreeGrafter"/>
</dbReference>
<dbReference type="Proteomes" id="UP000243515">
    <property type="component" value="Unassembled WGS sequence"/>
</dbReference>
<feature type="domain" description="Rab-GAP TBC" evidence="2">
    <location>
        <begin position="195"/>
        <end position="427"/>
    </location>
</feature>
<organism evidence="3 4">
    <name type="scientific">Elaphomyces granulatus</name>
    <dbReference type="NCBI Taxonomy" id="519963"/>
    <lineage>
        <taxon>Eukaryota</taxon>
        <taxon>Fungi</taxon>
        <taxon>Dikarya</taxon>
        <taxon>Ascomycota</taxon>
        <taxon>Pezizomycotina</taxon>
        <taxon>Eurotiomycetes</taxon>
        <taxon>Eurotiomycetidae</taxon>
        <taxon>Eurotiales</taxon>
        <taxon>Elaphomycetaceae</taxon>
        <taxon>Elaphomyces</taxon>
    </lineage>
</organism>
<evidence type="ECO:0000313" key="4">
    <source>
        <dbReference type="Proteomes" id="UP000243515"/>
    </source>
</evidence>
<dbReference type="InterPro" id="IPR035969">
    <property type="entry name" value="Rab-GAP_TBC_sf"/>
</dbReference>
<dbReference type="Gene3D" id="1.10.472.80">
    <property type="entry name" value="Ypt/Rab-GAP domain of gyp1p, domain 3"/>
    <property type="match status" value="1"/>
</dbReference>
<feature type="compositionally biased region" description="Low complexity" evidence="1">
    <location>
        <begin position="33"/>
        <end position="49"/>
    </location>
</feature>
<feature type="compositionally biased region" description="Polar residues" evidence="1">
    <location>
        <begin position="1"/>
        <end position="24"/>
    </location>
</feature>
<dbReference type="GO" id="GO:0031030">
    <property type="term" value="P:negative regulation of septation initiation signaling"/>
    <property type="evidence" value="ECO:0007669"/>
    <property type="project" value="TreeGrafter"/>
</dbReference>
<dbReference type="GO" id="GO:0005096">
    <property type="term" value="F:GTPase activator activity"/>
    <property type="evidence" value="ECO:0007669"/>
    <property type="project" value="TreeGrafter"/>
</dbReference>
<dbReference type="EMBL" id="NPHW01003494">
    <property type="protein sequence ID" value="OXV09503.1"/>
    <property type="molecule type" value="Genomic_DNA"/>
</dbReference>
<accession>A0A232LZB5</accession>
<dbReference type="PANTHER" id="PTHR22957:SF263">
    <property type="entry name" value="MITOTIC CHECK POINT PROTEIN BUB2"/>
    <property type="match status" value="1"/>
</dbReference>
<proteinExistence type="predicted"/>
<dbReference type="InterPro" id="IPR000195">
    <property type="entry name" value="Rab-GAP-TBC_dom"/>
</dbReference>
<dbReference type="PANTHER" id="PTHR22957">
    <property type="entry name" value="TBC1 DOMAIN FAMILY MEMBER GTPASE-ACTIVATING PROTEIN"/>
    <property type="match status" value="1"/>
</dbReference>
<dbReference type="SMART" id="SM00164">
    <property type="entry name" value="TBC"/>
    <property type="match status" value="1"/>
</dbReference>
<dbReference type="Gene3D" id="1.10.8.270">
    <property type="entry name" value="putative rabgap domain of human tbc1 domain family member 14 like domains"/>
    <property type="match status" value="2"/>
</dbReference>
<dbReference type="AlphaFoldDB" id="A0A232LZB5"/>
<dbReference type="OrthoDB" id="10263206at2759"/>
<feature type="compositionally biased region" description="Polar residues" evidence="1">
    <location>
        <begin position="93"/>
        <end position="118"/>
    </location>
</feature>
<dbReference type="Pfam" id="PF00566">
    <property type="entry name" value="RabGAP-TBC"/>
    <property type="match status" value="1"/>
</dbReference>